<protein>
    <recommendedName>
        <fullName evidence="1">Reverse transcriptase domain-containing protein</fullName>
    </recommendedName>
</protein>
<dbReference type="InterPro" id="IPR000477">
    <property type="entry name" value="RT_dom"/>
</dbReference>
<dbReference type="EMBL" id="FOKU01000008">
    <property type="protein sequence ID" value="SFC28768.1"/>
    <property type="molecule type" value="Genomic_DNA"/>
</dbReference>
<gene>
    <name evidence="2" type="ORF">SAMN04487891_108132</name>
</gene>
<dbReference type="NCBIfam" id="NF041747">
    <property type="entry name" value="Drt3a"/>
    <property type="match status" value="1"/>
</dbReference>
<accession>A0A1I1I3H1</accession>
<dbReference type="PROSITE" id="PS50878">
    <property type="entry name" value="RT_POL"/>
    <property type="match status" value="1"/>
</dbReference>
<evidence type="ECO:0000259" key="1">
    <source>
        <dbReference type="PROSITE" id="PS50878"/>
    </source>
</evidence>
<dbReference type="RefSeq" id="WP_305887669.1">
    <property type="nucleotide sequence ID" value="NZ_FOKU01000008.1"/>
</dbReference>
<keyword evidence="3" id="KW-1185">Reference proteome</keyword>
<name>A0A1I1I3H1_9FLAO</name>
<evidence type="ECO:0000313" key="3">
    <source>
        <dbReference type="Proteomes" id="UP000198940"/>
    </source>
</evidence>
<reference evidence="2 3" key="1">
    <citation type="submission" date="2016-10" db="EMBL/GenBank/DDBJ databases">
        <authorList>
            <person name="Varghese N."/>
            <person name="Submissions S."/>
        </authorList>
    </citation>
    <scope>NUCLEOTIDE SEQUENCE [LARGE SCALE GENOMIC DNA]</scope>
    <source>
        <strain evidence="2 3">DSM 26351</strain>
    </source>
</reference>
<organism evidence="2 3">
    <name type="scientific">Flagellimonas taeanensis</name>
    <dbReference type="NCBI Taxonomy" id="1005926"/>
    <lineage>
        <taxon>Bacteria</taxon>
        <taxon>Pseudomonadati</taxon>
        <taxon>Bacteroidota</taxon>
        <taxon>Flavobacteriia</taxon>
        <taxon>Flavobacteriales</taxon>
        <taxon>Flavobacteriaceae</taxon>
        <taxon>Flagellimonas</taxon>
    </lineage>
</organism>
<proteinExistence type="predicted"/>
<evidence type="ECO:0000313" key="2">
    <source>
        <dbReference type="EMBL" id="SFC28768.1"/>
    </source>
</evidence>
<comment type="caution">
    <text evidence="2">The sequence shown here is derived from an EMBL/GenBank/DDBJ whole genome shotgun (WGS) entry which is preliminary data.</text>
</comment>
<feature type="domain" description="Reverse transcriptase" evidence="1">
    <location>
        <begin position="1"/>
        <end position="104"/>
    </location>
</feature>
<dbReference type="Proteomes" id="UP000198940">
    <property type="component" value="Unassembled WGS sequence"/>
</dbReference>
<sequence>MLFQGFRVCQGVLALAQTLSELFLRDFDRKVNRLDKVYYYARYVDDIILFTTENPSLLLREIKNEGLLRAPLAFNERKTMIFQVNNLGDFPVTKLNFEYLGYKFTFSNECKKSRHEFIDKSISISIATKKVKKYKTRIVYSFLDYLKNNDFDLLEDRLRFLTGNYPIKKNSSEGTMLYAGLYFNYPFINDEFVLKNLTEFLHKIINAKGKNFGSKINGSLTANQKGILSKYSFVAGWKNRKLNPNFRPERIKEIKKCWHNG</sequence>